<dbReference type="RefSeq" id="WP_266053222.1">
    <property type="nucleotide sequence ID" value="NZ_JAPFQO010000009.1"/>
</dbReference>
<dbReference type="EMBL" id="JAPFQO010000009">
    <property type="protein sequence ID" value="MCX2741117.1"/>
    <property type="molecule type" value="Genomic_DNA"/>
</dbReference>
<keyword evidence="3" id="KW-1185">Reference proteome</keyword>
<keyword evidence="1" id="KW-0175">Coiled coil</keyword>
<organism evidence="2 3">
    <name type="scientific">Pontibacter anaerobius</name>
    <dbReference type="NCBI Taxonomy" id="2993940"/>
    <lineage>
        <taxon>Bacteria</taxon>
        <taxon>Pseudomonadati</taxon>
        <taxon>Bacteroidota</taxon>
        <taxon>Cytophagia</taxon>
        <taxon>Cytophagales</taxon>
        <taxon>Hymenobacteraceae</taxon>
        <taxon>Pontibacter</taxon>
    </lineage>
</organism>
<dbReference type="Proteomes" id="UP001207228">
    <property type="component" value="Unassembled WGS sequence"/>
</dbReference>
<sequence length="235" mass="27938">MKKAPYTLRISFVVCFVTLLWSCDGRREVEGEDEVAVTTVEEDTATVVRSGESAEEELEEFRGWLNKQAAKGDTAIRREWPGVKEELRRRNARLESKFDSLSEESKAEYRELQNRYEQWEERQKQRMQQPLDAKQVAQWQEQLLREYDDLSKLQASQMREAYLTFMGTVRTKRSNWTQNDWDYVDHVYSQLNQRRRQLESQISTSDKLKIRTLQAEYLTLEGAADTQDMFREVEE</sequence>
<gene>
    <name evidence="2" type="ORF">OO017_14255</name>
</gene>
<reference evidence="2 3" key="1">
    <citation type="submission" date="2022-11" db="EMBL/GenBank/DDBJ databases">
        <title>The characterization of three novel Bacteroidetes species and genomic analysis of their roles in tidal elemental geochemical cycles.</title>
        <authorList>
            <person name="Ma K.-J."/>
        </authorList>
    </citation>
    <scope>NUCLEOTIDE SEQUENCE [LARGE SCALE GENOMIC DNA]</scope>
    <source>
        <strain evidence="2 3">M82</strain>
    </source>
</reference>
<name>A0ABT3RHM0_9BACT</name>
<evidence type="ECO:0000313" key="2">
    <source>
        <dbReference type="EMBL" id="MCX2741117.1"/>
    </source>
</evidence>
<protein>
    <submittedName>
        <fullName evidence="2">Uncharacterized protein</fullName>
    </submittedName>
</protein>
<proteinExistence type="predicted"/>
<evidence type="ECO:0000256" key="1">
    <source>
        <dbReference type="SAM" id="Coils"/>
    </source>
</evidence>
<comment type="caution">
    <text evidence="2">The sequence shown here is derived from an EMBL/GenBank/DDBJ whole genome shotgun (WGS) entry which is preliminary data.</text>
</comment>
<feature type="coiled-coil region" evidence="1">
    <location>
        <begin position="84"/>
        <end position="129"/>
    </location>
</feature>
<evidence type="ECO:0000313" key="3">
    <source>
        <dbReference type="Proteomes" id="UP001207228"/>
    </source>
</evidence>
<accession>A0ABT3RHM0</accession>